<dbReference type="Pfam" id="PF13445">
    <property type="entry name" value="zf-RING_UBOX"/>
    <property type="match status" value="1"/>
</dbReference>
<dbReference type="SUPFAM" id="SSF57850">
    <property type="entry name" value="RING/U-box"/>
    <property type="match status" value="1"/>
</dbReference>
<dbReference type="Gene3D" id="3.30.40.10">
    <property type="entry name" value="Zinc/RING finger domain, C3HC4 (zinc finger)"/>
    <property type="match status" value="1"/>
</dbReference>
<dbReference type="HOGENOM" id="CLU_1424016_0_0_1"/>
<evidence type="ECO:0000256" key="1">
    <source>
        <dbReference type="ARBA" id="ARBA00022723"/>
    </source>
</evidence>
<evidence type="ECO:0000256" key="4">
    <source>
        <dbReference type="PROSITE-ProRule" id="PRU00175"/>
    </source>
</evidence>
<dbReference type="RefSeq" id="XP_001435694.1">
    <property type="nucleotide sequence ID" value="XM_001435657.1"/>
</dbReference>
<dbReference type="OMA" id="WRIIHKM"/>
<reference evidence="7 8" key="1">
    <citation type="journal article" date="2006" name="Nature">
        <title>Global trends of whole-genome duplications revealed by the ciliate Paramecium tetraurelia.</title>
        <authorList>
            <consortium name="Genoscope"/>
            <person name="Aury J.-M."/>
            <person name="Jaillon O."/>
            <person name="Duret L."/>
            <person name="Noel B."/>
            <person name="Jubin C."/>
            <person name="Porcel B.M."/>
            <person name="Segurens B."/>
            <person name="Daubin V."/>
            <person name="Anthouard V."/>
            <person name="Aiach N."/>
            <person name="Arnaiz O."/>
            <person name="Billaut A."/>
            <person name="Beisson J."/>
            <person name="Blanc I."/>
            <person name="Bouhouche K."/>
            <person name="Camara F."/>
            <person name="Duharcourt S."/>
            <person name="Guigo R."/>
            <person name="Gogendeau D."/>
            <person name="Katinka M."/>
            <person name="Keller A.-M."/>
            <person name="Kissmehl R."/>
            <person name="Klotz C."/>
            <person name="Koll F."/>
            <person name="Le Moue A."/>
            <person name="Lepere C."/>
            <person name="Malinsky S."/>
            <person name="Nowacki M."/>
            <person name="Nowak J.K."/>
            <person name="Plattner H."/>
            <person name="Poulain J."/>
            <person name="Ruiz F."/>
            <person name="Serrano V."/>
            <person name="Zagulski M."/>
            <person name="Dessen P."/>
            <person name="Betermier M."/>
            <person name="Weissenbach J."/>
            <person name="Scarpelli C."/>
            <person name="Schachter V."/>
            <person name="Sperling L."/>
            <person name="Meyer E."/>
            <person name="Cohen J."/>
            <person name="Wincker P."/>
        </authorList>
    </citation>
    <scope>NUCLEOTIDE SEQUENCE [LARGE SCALE GENOMIC DNA]</scope>
    <source>
        <strain evidence="7 8">Stock d4-2</strain>
    </source>
</reference>
<dbReference type="PROSITE" id="PS00518">
    <property type="entry name" value="ZF_RING_1"/>
    <property type="match status" value="1"/>
</dbReference>
<dbReference type="InterPro" id="IPR017907">
    <property type="entry name" value="Znf_RING_CS"/>
</dbReference>
<dbReference type="InParanoid" id="A0CBY0"/>
<dbReference type="InterPro" id="IPR027370">
    <property type="entry name" value="Znf-RING_euk"/>
</dbReference>
<dbReference type="PANTHER" id="PTHR23327:SF51">
    <property type="entry name" value="TRANSCRIPTIONAL REGULATOR OF YEAST FORM ADHERENCE 3"/>
    <property type="match status" value="1"/>
</dbReference>
<dbReference type="PANTHER" id="PTHR23327">
    <property type="entry name" value="RING FINGER PROTEIN 127"/>
    <property type="match status" value="1"/>
</dbReference>
<proteinExistence type="predicted"/>
<name>A0CBY0_PARTE</name>
<protein>
    <recommendedName>
        <fullName evidence="6">RING-type domain-containing protein</fullName>
    </recommendedName>
</protein>
<dbReference type="STRING" id="5888.A0CBY0"/>
<evidence type="ECO:0000259" key="6">
    <source>
        <dbReference type="PROSITE" id="PS50089"/>
    </source>
</evidence>
<organism evidence="7 8">
    <name type="scientific">Paramecium tetraurelia</name>
    <dbReference type="NCBI Taxonomy" id="5888"/>
    <lineage>
        <taxon>Eukaryota</taxon>
        <taxon>Sar</taxon>
        <taxon>Alveolata</taxon>
        <taxon>Ciliophora</taxon>
        <taxon>Intramacronucleata</taxon>
        <taxon>Oligohymenophorea</taxon>
        <taxon>Peniculida</taxon>
        <taxon>Parameciidae</taxon>
        <taxon>Paramecium</taxon>
    </lineage>
</organism>
<dbReference type="KEGG" id="ptm:GSPATT00037081001"/>
<gene>
    <name evidence="7" type="ORF">GSPATT00037081001</name>
</gene>
<sequence>MQQLFDCPICLQTLLQPITLTCGHTFCKPCVRSKYFYQSYNSCPVCRAPIQIYLNQFKVNILLENLIKQEFNSEQNYQLRVLNYQKRMDLRNRRKWYHTMMIIIIEYSKQVWRIIHKMLPLYLIGIDIIVLSIVLVILMYMSVKSSLRFEKLQKQFSKRVKLEKLSEEIAKMVSLLKADNQDTKDLDIQNLVFSKIVKYLFTNCVRF</sequence>
<evidence type="ECO:0000313" key="7">
    <source>
        <dbReference type="EMBL" id="CAK68297.1"/>
    </source>
</evidence>
<dbReference type="EMBL" id="CT868058">
    <property type="protein sequence ID" value="CAK68297.1"/>
    <property type="molecule type" value="Genomic_DNA"/>
</dbReference>
<dbReference type="eggNOG" id="KOG2177">
    <property type="taxonomic scope" value="Eukaryota"/>
</dbReference>
<dbReference type="OrthoDB" id="6105938at2759"/>
<keyword evidence="3" id="KW-0862">Zinc</keyword>
<dbReference type="InterPro" id="IPR001841">
    <property type="entry name" value="Znf_RING"/>
</dbReference>
<accession>A0CBY0</accession>
<keyword evidence="5" id="KW-1133">Transmembrane helix</keyword>
<feature type="domain" description="RING-type" evidence="6">
    <location>
        <begin position="7"/>
        <end position="47"/>
    </location>
</feature>
<keyword evidence="2 4" id="KW-0863">Zinc-finger</keyword>
<dbReference type="Proteomes" id="UP000000600">
    <property type="component" value="Unassembled WGS sequence"/>
</dbReference>
<evidence type="ECO:0000256" key="2">
    <source>
        <dbReference type="ARBA" id="ARBA00022771"/>
    </source>
</evidence>
<dbReference type="GeneID" id="5021479"/>
<dbReference type="GO" id="GO:0008270">
    <property type="term" value="F:zinc ion binding"/>
    <property type="evidence" value="ECO:0007669"/>
    <property type="project" value="UniProtKB-KW"/>
</dbReference>
<evidence type="ECO:0000313" key="8">
    <source>
        <dbReference type="Proteomes" id="UP000000600"/>
    </source>
</evidence>
<dbReference type="AlphaFoldDB" id="A0CBY0"/>
<dbReference type="SMART" id="SM00184">
    <property type="entry name" value="RING"/>
    <property type="match status" value="1"/>
</dbReference>
<evidence type="ECO:0000256" key="3">
    <source>
        <dbReference type="ARBA" id="ARBA00022833"/>
    </source>
</evidence>
<keyword evidence="5" id="KW-0812">Transmembrane</keyword>
<dbReference type="InterPro" id="IPR013083">
    <property type="entry name" value="Znf_RING/FYVE/PHD"/>
</dbReference>
<keyword evidence="8" id="KW-1185">Reference proteome</keyword>
<keyword evidence="1" id="KW-0479">Metal-binding</keyword>
<keyword evidence="5" id="KW-0472">Membrane</keyword>
<evidence type="ECO:0000256" key="5">
    <source>
        <dbReference type="SAM" id="Phobius"/>
    </source>
</evidence>
<feature type="transmembrane region" description="Helical" evidence="5">
    <location>
        <begin position="121"/>
        <end position="143"/>
    </location>
</feature>
<dbReference type="PROSITE" id="PS50089">
    <property type="entry name" value="ZF_RING_2"/>
    <property type="match status" value="1"/>
</dbReference>